<gene>
    <name evidence="13" type="ORF">GC105_05010</name>
</gene>
<evidence type="ECO:0000313" key="14">
    <source>
        <dbReference type="Proteomes" id="UP000440004"/>
    </source>
</evidence>
<dbReference type="GO" id="GO:0005886">
    <property type="term" value="C:plasma membrane"/>
    <property type="evidence" value="ECO:0007669"/>
    <property type="project" value="UniProtKB-SubCell"/>
</dbReference>
<comment type="subcellular location">
    <subcellularLocation>
        <location evidence="1">Cell membrane</location>
        <topology evidence="1">Multi-pass membrane protein</topology>
    </subcellularLocation>
</comment>
<comment type="caution">
    <text evidence="13">The sequence shown here is derived from an EMBL/GenBank/DDBJ whole genome shotgun (WGS) entry which is preliminary data.</text>
</comment>
<dbReference type="InterPro" id="IPR017871">
    <property type="entry name" value="ABC_transporter-like_CS"/>
</dbReference>
<reference evidence="13 14" key="1">
    <citation type="submission" date="2019-10" db="EMBL/GenBank/DDBJ databases">
        <title>Alkalibaculum tamaniensis sp.nov., a new alkaliphilic acetogen, isolated on methoxylated aromatics from a mud volcano.</title>
        <authorList>
            <person name="Khomyakova M.A."/>
            <person name="Merkel A.Y."/>
            <person name="Bonch-Osmolovskaya E.A."/>
            <person name="Slobodkin A.I."/>
        </authorList>
    </citation>
    <scope>NUCLEOTIDE SEQUENCE [LARGE SCALE GENOMIC DNA]</scope>
    <source>
        <strain evidence="13 14">M08DMB</strain>
    </source>
</reference>
<evidence type="ECO:0000256" key="10">
    <source>
        <dbReference type="SAM" id="Phobius"/>
    </source>
</evidence>
<dbReference type="AlphaFoldDB" id="A0A6A7K6R2"/>
<keyword evidence="8 10" id="KW-0472">Membrane</keyword>
<dbReference type="InterPro" id="IPR036640">
    <property type="entry name" value="ABC1_TM_sf"/>
</dbReference>
<keyword evidence="5" id="KW-0547">Nucleotide-binding</keyword>
<feature type="transmembrane region" description="Helical" evidence="10">
    <location>
        <begin position="202"/>
        <end position="219"/>
    </location>
</feature>
<keyword evidence="2" id="KW-0813">Transport</keyword>
<feature type="transmembrane region" description="Helical" evidence="10">
    <location>
        <begin position="52"/>
        <end position="81"/>
    </location>
</feature>
<name>A0A6A7K6R2_9FIRM</name>
<feature type="transmembrane region" description="Helical" evidence="10">
    <location>
        <begin position="287"/>
        <end position="311"/>
    </location>
</feature>
<dbReference type="Gene3D" id="1.20.1560.10">
    <property type="entry name" value="ABC transporter type 1, transmembrane domain"/>
    <property type="match status" value="1"/>
</dbReference>
<accession>A0A6A7K6R2</accession>
<protein>
    <submittedName>
        <fullName evidence="13">ATP-binding cassette domain-containing protein</fullName>
    </submittedName>
</protein>
<evidence type="ECO:0000256" key="7">
    <source>
        <dbReference type="ARBA" id="ARBA00022989"/>
    </source>
</evidence>
<dbReference type="PROSITE" id="PS50929">
    <property type="entry name" value="ABC_TM1F"/>
    <property type="match status" value="1"/>
</dbReference>
<proteinExistence type="predicted"/>
<evidence type="ECO:0000256" key="6">
    <source>
        <dbReference type="ARBA" id="ARBA00022840"/>
    </source>
</evidence>
<evidence type="ECO:0000256" key="3">
    <source>
        <dbReference type="ARBA" id="ARBA00022475"/>
    </source>
</evidence>
<dbReference type="InterPro" id="IPR003593">
    <property type="entry name" value="AAA+_ATPase"/>
</dbReference>
<dbReference type="PANTHER" id="PTHR43394">
    <property type="entry name" value="ATP-DEPENDENT PERMEASE MDL1, MITOCHONDRIAL"/>
    <property type="match status" value="1"/>
</dbReference>
<dbReference type="Pfam" id="PF00005">
    <property type="entry name" value="ABC_tran"/>
    <property type="match status" value="1"/>
</dbReference>
<evidence type="ECO:0000259" key="11">
    <source>
        <dbReference type="PROSITE" id="PS50893"/>
    </source>
</evidence>
<keyword evidence="4 10" id="KW-0812">Transmembrane</keyword>
<dbReference type="SMART" id="SM00382">
    <property type="entry name" value="AAA"/>
    <property type="match status" value="1"/>
</dbReference>
<dbReference type="PANTHER" id="PTHR43394:SF1">
    <property type="entry name" value="ATP-BINDING CASSETTE SUB-FAMILY B MEMBER 10, MITOCHONDRIAL"/>
    <property type="match status" value="1"/>
</dbReference>
<dbReference type="EMBL" id="WHNX01000006">
    <property type="protein sequence ID" value="MPW25148.1"/>
    <property type="molecule type" value="Genomic_DNA"/>
</dbReference>
<feature type="transmembrane region" description="Helical" evidence="10">
    <location>
        <begin position="101"/>
        <end position="121"/>
    </location>
</feature>
<dbReference type="Pfam" id="PF00664">
    <property type="entry name" value="ABC_membrane"/>
    <property type="match status" value="1"/>
</dbReference>
<evidence type="ECO:0000256" key="2">
    <source>
        <dbReference type="ARBA" id="ARBA00022448"/>
    </source>
</evidence>
<feature type="transmembrane region" description="Helical" evidence="10">
    <location>
        <begin position="179"/>
        <end position="196"/>
    </location>
</feature>
<evidence type="ECO:0000256" key="9">
    <source>
        <dbReference type="SAM" id="MobiDB-lite"/>
    </source>
</evidence>
<keyword evidence="3" id="KW-1003">Cell membrane</keyword>
<dbReference type="InterPro" id="IPR027417">
    <property type="entry name" value="P-loop_NTPase"/>
</dbReference>
<evidence type="ECO:0000256" key="1">
    <source>
        <dbReference type="ARBA" id="ARBA00004651"/>
    </source>
</evidence>
<dbReference type="FunFam" id="3.40.50.300:FF:000287">
    <property type="entry name" value="Multidrug ABC transporter ATP-binding protein"/>
    <property type="match status" value="1"/>
</dbReference>
<dbReference type="InterPro" id="IPR003439">
    <property type="entry name" value="ABC_transporter-like_ATP-bd"/>
</dbReference>
<evidence type="ECO:0000259" key="12">
    <source>
        <dbReference type="PROSITE" id="PS50929"/>
    </source>
</evidence>
<evidence type="ECO:0000256" key="4">
    <source>
        <dbReference type="ARBA" id="ARBA00022692"/>
    </source>
</evidence>
<dbReference type="PROSITE" id="PS00211">
    <property type="entry name" value="ABC_TRANSPORTER_1"/>
    <property type="match status" value="1"/>
</dbReference>
<dbReference type="Gene3D" id="3.40.50.300">
    <property type="entry name" value="P-loop containing nucleotide triphosphate hydrolases"/>
    <property type="match status" value="1"/>
</dbReference>
<dbReference type="GO" id="GO:0005524">
    <property type="term" value="F:ATP binding"/>
    <property type="evidence" value="ECO:0007669"/>
    <property type="project" value="UniProtKB-KW"/>
</dbReference>
<feature type="domain" description="ABC transmembrane type-1" evidence="12">
    <location>
        <begin position="53"/>
        <end position="347"/>
    </location>
</feature>
<evidence type="ECO:0000256" key="8">
    <source>
        <dbReference type="ARBA" id="ARBA00023136"/>
    </source>
</evidence>
<keyword evidence="14" id="KW-1185">Reference proteome</keyword>
<dbReference type="Proteomes" id="UP000440004">
    <property type="component" value="Unassembled WGS sequence"/>
</dbReference>
<dbReference type="SUPFAM" id="SSF52540">
    <property type="entry name" value="P-loop containing nucleoside triphosphate hydrolases"/>
    <property type="match status" value="1"/>
</dbReference>
<dbReference type="GO" id="GO:0016887">
    <property type="term" value="F:ATP hydrolysis activity"/>
    <property type="evidence" value="ECO:0007669"/>
    <property type="project" value="InterPro"/>
</dbReference>
<sequence>MSIPGKQDSPPPGLNTGGGGRLKMALPHEKPKDFKKTLLQLLQYIRPYRIQLIIVVLASILGTVFSIFSPVILGQATTIIFEGVIGRLNGDPNFTIDFNKIIRILQLLASIYFVSAMFIYLEQFIMASVAQKIVYDMRNDIRDKLSRLPLKYFDSHTHGEILSRATNDMDTIGSTLQQSISQFIVSIITIIGILVMMTSISAWMTVIALITLPLTFIITKKIARISQKNFASNQRELGKLNSHVEEMYGSHIIVKAFGNEKKSIQEFKEINKNLTEAGWRSQFISGLIMPLVGFLNNIGYVLICVVGSIFVTQGRISIGNMQAFIQYSKQFSQPILQTANIANIIQSTIAAAERVFELMNEPEETPDSLHAYTKFRPKGDVKFEEVSFSYYEDIELITKMNIEVKSGQTIAIVGPTGAGKTTLVKLLLRFYEIKSGSITIDGVDIRDIQRGTLREVFGMVLQDTWLFKGTIKDNIAYGRMDASDEEIIKASKAAHADHFIRTLPHGYETVLNEEASNISQGQKQLLTIARAILSNPTILILDEATSSVDTRTELLIQKAMIRLMKGRTNFVIAHRLSTIRDADVILVMNEGKVVEVGTHLQLLAMNGFYDSLYNSQFNSEVS</sequence>
<organism evidence="13 14">
    <name type="scientific">Alkalibaculum sporogenes</name>
    <dbReference type="NCBI Taxonomy" id="2655001"/>
    <lineage>
        <taxon>Bacteria</taxon>
        <taxon>Bacillati</taxon>
        <taxon>Bacillota</taxon>
        <taxon>Clostridia</taxon>
        <taxon>Eubacteriales</taxon>
        <taxon>Eubacteriaceae</taxon>
        <taxon>Alkalibaculum</taxon>
    </lineage>
</organism>
<dbReference type="InterPro" id="IPR011527">
    <property type="entry name" value="ABC1_TM_dom"/>
</dbReference>
<dbReference type="PROSITE" id="PS50893">
    <property type="entry name" value="ABC_TRANSPORTER_2"/>
    <property type="match status" value="1"/>
</dbReference>
<dbReference type="RefSeq" id="WP_152802370.1">
    <property type="nucleotide sequence ID" value="NZ_WHNX01000006.1"/>
</dbReference>
<keyword evidence="6 13" id="KW-0067">ATP-binding</keyword>
<dbReference type="SUPFAM" id="SSF90123">
    <property type="entry name" value="ABC transporter transmembrane region"/>
    <property type="match status" value="1"/>
</dbReference>
<feature type="domain" description="ABC transporter" evidence="11">
    <location>
        <begin position="381"/>
        <end position="615"/>
    </location>
</feature>
<feature type="region of interest" description="Disordered" evidence="9">
    <location>
        <begin position="1"/>
        <end position="21"/>
    </location>
</feature>
<dbReference type="FunFam" id="1.20.1560.10:FF:000011">
    <property type="entry name" value="Multidrug ABC transporter ATP-binding protein"/>
    <property type="match status" value="1"/>
</dbReference>
<evidence type="ECO:0000313" key="13">
    <source>
        <dbReference type="EMBL" id="MPW25148.1"/>
    </source>
</evidence>
<dbReference type="CDD" id="cd18547">
    <property type="entry name" value="ABC_6TM_Tm288_like"/>
    <property type="match status" value="1"/>
</dbReference>
<keyword evidence="7 10" id="KW-1133">Transmembrane helix</keyword>
<dbReference type="GO" id="GO:0015421">
    <property type="term" value="F:ABC-type oligopeptide transporter activity"/>
    <property type="evidence" value="ECO:0007669"/>
    <property type="project" value="TreeGrafter"/>
</dbReference>
<evidence type="ECO:0000256" key="5">
    <source>
        <dbReference type="ARBA" id="ARBA00022741"/>
    </source>
</evidence>
<dbReference type="InterPro" id="IPR039421">
    <property type="entry name" value="Type_1_exporter"/>
</dbReference>
<dbReference type="CDD" id="cd03254">
    <property type="entry name" value="ABCC_Glucan_exporter_like"/>
    <property type="match status" value="1"/>
</dbReference>